<sequence length="81" mass="9494">MEVESSNTKNNKDSKEVKEKSSSIECWKCKGLGHMSKDYVNKKVMVIRNWIIDSKNECDEHDAPLEEESDAHDDEYIEERM</sequence>
<gene>
    <name evidence="2" type="ORF">Csa_4G122290</name>
</gene>
<feature type="compositionally biased region" description="Acidic residues" evidence="1">
    <location>
        <begin position="65"/>
        <end position="81"/>
    </location>
</feature>
<protein>
    <recommendedName>
        <fullName evidence="4">CCHC-type domain-containing protein</fullName>
    </recommendedName>
</protein>
<reference evidence="2 3" key="3">
    <citation type="journal article" date="2010" name="BMC Genomics">
        <title>Transcriptome sequencing and comparative analysis of cucumber flowers with different sex types.</title>
        <authorList>
            <person name="Guo S."/>
            <person name="Zheng Y."/>
            <person name="Joung J.G."/>
            <person name="Liu S."/>
            <person name="Zhang Z."/>
            <person name="Crasta O.R."/>
            <person name="Sobral B.W."/>
            <person name="Xu Y."/>
            <person name="Huang S."/>
            <person name="Fei Z."/>
        </authorList>
    </citation>
    <scope>NUCLEOTIDE SEQUENCE [LARGE SCALE GENOMIC DNA]</scope>
    <source>
        <strain evidence="3">cv. 9930</strain>
    </source>
</reference>
<proteinExistence type="predicted"/>
<reference evidence="2 3" key="4">
    <citation type="journal article" date="2011" name="BMC Genomics">
        <title>RNA-Seq improves annotation of protein-coding genes in the cucumber genome.</title>
        <authorList>
            <person name="Li Z."/>
            <person name="Zhang Z."/>
            <person name="Yan P."/>
            <person name="Huang S."/>
            <person name="Fei Z."/>
            <person name="Lin K."/>
        </authorList>
    </citation>
    <scope>NUCLEOTIDE SEQUENCE [LARGE SCALE GENOMIC DNA]</scope>
    <source>
        <strain evidence="3">cv. 9930</strain>
    </source>
</reference>
<evidence type="ECO:0000313" key="3">
    <source>
        <dbReference type="Proteomes" id="UP000029981"/>
    </source>
</evidence>
<reference evidence="2 3" key="2">
    <citation type="journal article" date="2009" name="PLoS ONE">
        <title>An integrated genetic and cytogenetic map of the cucumber genome.</title>
        <authorList>
            <person name="Ren Y."/>
            <person name="Zhang Z."/>
            <person name="Liu J."/>
            <person name="Staub J.E."/>
            <person name="Han Y."/>
            <person name="Cheng Z."/>
            <person name="Li X."/>
            <person name="Lu J."/>
            <person name="Miao H."/>
            <person name="Kang H."/>
            <person name="Xie B."/>
            <person name="Gu X."/>
            <person name="Wang X."/>
            <person name="Du Y."/>
            <person name="Jin W."/>
            <person name="Huang S."/>
        </authorList>
    </citation>
    <scope>NUCLEOTIDE SEQUENCE [LARGE SCALE GENOMIC DNA]</scope>
    <source>
        <strain evidence="3">cv. 9930</strain>
    </source>
</reference>
<evidence type="ECO:0008006" key="4">
    <source>
        <dbReference type="Google" id="ProtNLM"/>
    </source>
</evidence>
<reference evidence="2 3" key="1">
    <citation type="journal article" date="2009" name="Nat. Genet.">
        <title>The genome of the cucumber, Cucumis sativus L.</title>
        <authorList>
            <person name="Huang S."/>
            <person name="Li R."/>
            <person name="Zhang Z."/>
            <person name="Li L."/>
            <person name="Gu X."/>
            <person name="Fan W."/>
            <person name="Lucas W.J."/>
            <person name="Wang X."/>
            <person name="Xie B."/>
            <person name="Ni P."/>
            <person name="Ren Y."/>
            <person name="Zhu H."/>
            <person name="Li J."/>
            <person name="Lin K."/>
            <person name="Jin W."/>
            <person name="Fei Z."/>
            <person name="Li G."/>
            <person name="Staub J."/>
            <person name="Kilian A."/>
            <person name="van der Vossen E.A."/>
            <person name="Wu Y."/>
            <person name="Guo J."/>
            <person name="He J."/>
            <person name="Jia Z."/>
            <person name="Ren Y."/>
            <person name="Tian G."/>
            <person name="Lu Y."/>
            <person name="Ruan J."/>
            <person name="Qian W."/>
            <person name="Wang M."/>
            <person name="Huang Q."/>
            <person name="Li B."/>
            <person name="Xuan Z."/>
            <person name="Cao J."/>
            <person name="Asan"/>
            <person name="Wu Z."/>
            <person name="Zhang J."/>
            <person name="Cai Q."/>
            <person name="Bai Y."/>
            <person name="Zhao B."/>
            <person name="Han Y."/>
            <person name="Li Y."/>
            <person name="Li X."/>
            <person name="Wang S."/>
            <person name="Shi Q."/>
            <person name="Liu S."/>
            <person name="Cho W.K."/>
            <person name="Kim J.Y."/>
            <person name="Xu Y."/>
            <person name="Heller-Uszynska K."/>
            <person name="Miao H."/>
            <person name="Cheng Z."/>
            <person name="Zhang S."/>
            <person name="Wu J."/>
            <person name="Yang Y."/>
            <person name="Kang H."/>
            <person name="Li M."/>
            <person name="Liang H."/>
            <person name="Ren X."/>
            <person name="Shi Z."/>
            <person name="Wen M."/>
            <person name="Jian M."/>
            <person name="Yang H."/>
            <person name="Zhang G."/>
            <person name="Yang Z."/>
            <person name="Chen R."/>
            <person name="Liu S."/>
            <person name="Li J."/>
            <person name="Ma L."/>
            <person name="Liu H."/>
            <person name="Zhou Y."/>
            <person name="Zhao J."/>
            <person name="Fang X."/>
            <person name="Li G."/>
            <person name="Fang L."/>
            <person name="Li Y."/>
            <person name="Liu D."/>
            <person name="Zheng H."/>
            <person name="Zhang Y."/>
            <person name="Qin N."/>
            <person name="Li Z."/>
            <person name="Yang G."/>
            <person name="Yang S."/>
            <person name="Bolund L."/>
            <person name="Kristiansen K."/>
            <person name="Zheng H."/>
            <person name="Li S."/>
            <person name="Zhang X."/>
            <person name="Yang H."/>
            <person name="Wang J."/>
            <person name="Sun R."/>
            <person name="Zhang B."/>
            <person name="Jiang S."/>
            <person name="Wang J."/>
            <person name="Du Y."/>
            <person name="Li S."/>
        </authorList>
    </citation>
    <scope>NUCLEOTIDE SEQUENCE [LARGE SCALE GENOMIC DNA]</scope>
    <source>
        <strain evidence="3">cv. 9930</strain>
    </source>
</reference>
<keyword evidence="3" id="KW-1185">Reference proteome</keyword>
<feature type="compositionally biased region" description="Basic and acidic residues" evidence="1">
    <location>
        <begin position="10"/>
        <end position="20"/>
    </location>
</feature>
<dbReference type="AlphaFoldDB" id="A0A0A0KW07"/>
<feature type="region of interest" description="Disordered" evidence="1">
    <location>
        <begin position="1"/>
        <end position="20"/>
    </location>
</feature>
<dbReference type="Proteomes" id="UP000029981">
    <property type="component" value="Chromosome 4"/>
</dbReference>
<dbReference type="EMBL" id="CM002925">
    <property type="protein sequence ID" value="KGN53753.1"/>
    <property type="molecule type" value="Genomic_DNA"/>
</dbReference>
<name>A0A0A0KW07_CUCSA</name>
<organism evidence="2 3">
    <name type="scientific">Cucumis sativus</name>
    <name type="common">Cucumber</name>
    <dbReference type="NCBI Taxonomy" id="3659"/>
    <lineage>
        <taxon>Eukaryota</taxon>
        <taxon>Viridiplantae</taxon>
        <taxon>Streptophyta</taxon>
        <taxon>Embryophyta</taxon>
        <taxon>Tracheophyta</taxon>
        <taxon>Spermatophyta</taxon>
        <taxon>Magnoliopsida</taxon>
        <taxon>eudicotyledons</taxon>
        <taxon>Gunneridae</taxon>
        <taxon>Pentapetalae</taxon>
        <taxon>rosids</taxon>
        <taxon>fabids</taxon>
        <taxon>Cucurbitales</taxon>
        <taxon>Cucurbitaceae</taxon>
        <taxon>Benincaseae</taxon>
        <taxon>Cucumis</taxon>
    </lineage>
</organism>
<accession>A0A0A0KW07</accession>
<feature type="region of interest" description="Disordered" evidence="1">
    <location>
        <begin position="59"/>
        <end position="81"/>
    </location>
</feature>
<evidence type="ECO:0000313" key="2">
    <source>
        <dbReference type="EMBL" id="KGN53753.1"/>
    </source>
</evidence>
<evidence type="ECO:0000256" key="1">
    <source>
        <dbReference type="SAM" id="MobiDB-lite"/>
    </source>
</evidence>
<dbReference type="Gramene" id="KGN53753">
    <property type="protein sequence ID" value="KGN53753"/>
    <property type="gene ID" value="Csa_4G122290"/>
</dbReference>